<evidence type="ECO:0000313" key="4">
    <source>
        <dbReference type="Proteomes" id="UP000554482"/>
    </source>
</evidence>
<evidence type="ECO:0000313" key="3">
    <source>
        <dbReference type="EMBL" id="KAF5176466.1"/>
    </source>
</evidence>
<dbReference type="PANTHER" id="PTHR10943:SF1">
    <property type="entry name" value="26S PROTEASOME NON-ATPASE REGULATORY SUBUNIT 2"/>
    <property type="match status" value="1"/>
</dbReference>
<gene>
    <name evidence="3" type="ORF">FRX31_033947</name>
</gene>
<proteinExistence type="predicted"/>
<protein>
    <submittedName>
        <fullName evidence="3">26S proteasome non-ATPase regulatory subunit 2-like protein</fullName>
    </submittedName>
</protein>
<dbReference type="GO" id="GO:0005634">
    <property type="term" value="C:nucleus"/>
    <property type="evidence" value="ECO:0007669"/>
    <property type="project" value="TreeGrafter"/>
</dbReference>
<dbReference type="EMBL" id="JABWDY010042700">
    <property type="protein sequence ID" value="KAF5176466.1"/>
    <property type="molecule type" value="Genomic_DNA"/>
</dbReference>
<feature type="domain" description="RPN1 N-terminal" evidence="2">
    <location>
        <begin position="10"/>
        <end position="165"/>
    </location>
</feature>
<keyword evidence="4" id="KW-1185">Reference proteome</keyword>
<name>A0A7J6UV74_THATH</name>
<keyword evidence="3" id="KW-0647">Proteasome</keyword>
<keyword evidence="1" id="KW-0677">Repeat</keyword>
<accession>A0A7J6UV74</accession>
<sequence>MGLVTQIVAFHMKVEDLDLLTKHVDATNYKSTCLYLTSSASYLPGPDDKLVLDIAHAIYLKFKEYPSALSVALSLDMLQHVKEVFTLCDDMLQKKQFCYILGRHDMANEINCVDFVLGEDMVVDDDEREVMQVLINNAKLSEGYLNLARDIEVMEPKSPEDIYKEAPNSQLLGSLILHHPRPNG</sequence>
<dbReference type="Pfam" id="PF17781">
    <property type="entry name" value="RPN1_RPN2_N"/>
    <property type="match status" value="1"/>
</dbReference>
<evidence type="ECO:0000256" key="1">
    <source>
        <dbReference type="ARBA" id="ARBA00022737"/>
    </source>
</evidence>
<comment type="caution">
    <text evidence="3">The sequence shown here is derived from an EMBL/GenBank/DDBJ whole genome shotgun (WGS) entry which is preliminary data.</text>
</comment>
<evidence type="ECO:0000259" key="2">
    <source>
        <dbReference type="Pfam" id="PF17781"/>
    </source>
</evidence>
<dbReference type="GO" id="GO:0008540">
    <property type="term" value="C:proteasome regulatory particle, base subcomplex"/>
    <property type="evidence" value="ECO:0007669"/>
    <property type="project" value="TreeGrafter"/>
</dbReference>
<feature type="non-terminal residue" evidence="3">
    <location>
        <position position="1"/>
    </location>
</feature>
<organism evidence="3 4">
    <name type="scientific">Thalictrum thalictroides</name>
    <name type="common">Rue-anemone</name>
    <name type="synonym">Anemone thalictroides</name>
    <dbReference type="NCBI Taxonomy" id="46969"/>
    <lineage>
        <taxon>Eukaryota</taxon>
        <taxon>Viridiplantae</taxon>
        <taxon>Streptophyta</taxon>
        <taxon>Embryophyta</taxon>
        <taxon>Tracheophyta</taxon>
        <taxon>Spermatophyta</taxon>
        <taxon>Magnoliopsida</taxon>
        <taxon>Ranunculales</taxon>
        <taxon>Ranunculaceae</taxon>
        <taxon>Thalictroideae</taxon>
        <taxon>Thalictrum</taxon>
    </lineage>
</organism>
<dbReference type="PANTHER" id="PTHR10943">
    <property type="entry name" value="26S PROTEASOME NON-ATPASE REGULATORY SUBUNIT"/>
    <property type="match status" value="1"/>
</dbReference>
<dbReference type="AlphaFoldDB" id="A0A7J6UV74"/>
<dbReference type="OrthoDB" id="1721204at2759"/>
<dbReference type="Proteomes" id="UP000554482">
    <property type="component" value="Unassembled WGS sequence"/>
</dbReference>
<dbReference type="GO" id="GO:0043161">
    <property type="term" value="P:proteasome-mediated ubiquitin-dependent protein catabolic process"/>
    <property type="evidence" value="ECO:0007669"/>
    <property type="project" value="TreeGrafter"/>
</dbReference>
<reference evidence="3 4" key="1">
    <citation type="submission" date="2020-06" db="EMBL/GenBank/DDBJ databases">
        <title>Transcriptomic and genomic resources for Thalictrum thalictroides and T. hernandezii: Facilitating candidate gene discovery in an emerging model plant lineage.</title>
        <authorList>
            <person name="Arias T."/>
            <person name="Riano-Pachon D.M."/>
            <person name="Di Stilio V.S."/>
        </authorList>
    </citation>
    <scope>NUCLEOTIDE SEQUENCE [LARGE SCALE GENOMIC DNA]</scope>
    <source>
        <strain evidence="4">cv. WT478/WT964</strain>
        <tissue evidence="3">Leaves</tissue>
    </source>
</reference>
<dbReference type="InterPro" id="IPR040892">
    <property type="entry name" value="RPN1_N"/>
</dbReference>
<dbReference type="GO" id="GO:0034515">
    <property type="term" value="C:proteasome storage granule"/>
    <property type="evidence" value="ECO:0007669"/>
    <property type="project" value="TreeGrafter"/>
</dbReference>